<dbReference type="STRING" id="35608.A0A2U1NTK6"/>
<keyword evidence="2" id="KW-1185">Reference proteome</keyword>
<proteinExistence type="predicted"/>
<gene>
    <name evidence="1" type="ORF">CTI12_AA228670</name>
</gene>
<dbReference type="OrthoDB" id="442947at2759"/>
<dbReference type="EMBL" id="PKPP01002212">
    <property type="protein sequence ID" value="PWA76855.1"/>
    <property type="molecule type" value="Genomic_DNA"/>
</dbReference>
<protein>
    <submittedName>
        <fullName evidence="1">KH domain-containing protein HEN4</fullName>
    </submittedName>
</protein>
<dbReference type="Gene3D" id="3.30.310.210">
    <property type="match status" value="1"/>
</dbReference>
<dbReference type="Proteomes" id="UP000245207">
    <property type="component" value="Unassembled WGS sequence"/>
</dbReference>
<evidence type="ECO:0000313" key="2">
    <source>
        <dbReference type="Proteomes" id="UP000245207"/>
    </source>
</evidence>
<dbReference type="AlphaFoldDB" id="A0A2U1NTK6"/>
<reference evidence="1 2" key="1">
    <citation type="journal article" date="2018" name="Mol. Plant">
        <title>The genome of Artemisia annua provides insight into the evolution of Asteraceae family and artemisinin biosynthesis.</title>
        <authorList>
            <person name="Shen Q."/>
            <person name="Zhang L."/>
            <person name="Liao Z."/>
            <person name="Wang S."/>
            <person name="Yan T."/>
            <person name="Shi P."/>
            <person name="Liu M."/>
            <person name="Fu X."/>
            <person name="Pan Q."/>
            <person name="Wang Y."/>
            <person name="Lv Z."/>
            <person name="Lu X."/>
            <person name="Zhang F."/>
            <person name="Jiang W."/>
            <person name="Ma Y."/>
            <person name="Chen M."/>
            <person name="Hao X."/>
            <person name="Li L."/>
            <person name="Tang Y."/>
            <person name="Lv G."/>
            <person name="Zhou Y."/>
            <person name="Sun X."/>
            <person name="Brodelius P.E."/>
            <person name="Rose J.K.C."/>
            <person name="Tang K."/>
        </authorList>
    </citation>
    <scope>NUCLEOTIDE SEQUENCE [LARGE SCALE GENOMIC DNA]</scope>
    <source>
        <strain evidence="2">cv. Huhao1</strain>
        <tissue evidence="1">Leaf</tissue>
    </source>
</reference>
<comment type="caution">
    <text evidence="1">The sequence shown here is derived from an EMBL/GenBank/DDBJ whole genome shotgun (WGS) entry which is preliminary data.</text>
</comment>
<accession>A0A2U1NTK6</accession>
<organism evidence="1 2">
    <name type="scientific">Artemisia annua</name>
    <name type="common">Sweet wormwood</name>
    <dbReference type="NCBI Taxonomy" id="35608"/>
    <lineage>
        <taxon>Eukaryota</taxon>
        <taxon>Viridiplantae</taxon>
        <taxon>Streptophyta</taxon>
        <taxon>Embryophyta</taxon>
        <taxon>Tracheophyta</taxon>
        <taxon>Spermatophyta</taxon>
        <taxon>Magnoliopsida</taxon>
        <taxon>eudicotyledons</taxon>
        <taxon>Gunneridae</taxon>
        <taxon>Pentapetalae</taxon>
        <taxon>asterids</taxon>
        <taxon>campanulids</taxon>
        <taxon>Asterales</taxon>
        <taxon>Asteraceae</taxon>
        <taxon>Asteroideae</taxon>
        <taxon>Anthemideae</taxon>
        <taxon>Artemisiinae</taxon>
        <taxon>Artemisia</taxon>
    </lineage>
</organism>
<sequence>MKPGIMLECTGSDMALHPYPGPDHRMGVEEEVTETGESIKINYSTPESDERVVVIYVRESLEQRHSLALAVMRFLGRMAEVGVEPGAPIIARLLIHSRQIGCLLGKGGIVIAEMRRTSDDIDESNISAVEKGMATAEEDDQRCLYSVTSTFQKTHFILAKSWLKQVIKCPAKPGSKASGVWDQKCIVLLGWRSDVVELIEEYDNYLGPGSVVGILFDIADRE</sequence>
<evidence type="ECO:0000313" key="1">
    <source>
        <dbReference type="EMBL" id="PWA76855.1"/>
    </source>
</evidence>
<name>A0A2U1NTK6_ARTAN</name>